<sequence length="71" mass="7866">MRRRPMSLEVPCLLISNEFIHSLQHLNGDLKGVEPLGWLVSAEAVSRFGSLQEAEAYTHSAQDLKGVATFI</sequence>
<dbReference type="HOGENOM" id="CLU_2736806_0_0_3"/>
<evidence type="ECO:0000313" key="2">
    <source>
        <dbReference type="Proteomes" id="UP000002274"/>
    </source>
</evidence>
<dbReference type="STRING" id="59922.P9303_00811"/>
<accession>A2C5S8</accession>
<dbReference type="Proteomes" id="UP000002274">
    <property type="component" value="Chromosome"/>
</dbReference>
<dbReference type="AlphaFoldDB" id="A2C5S8"/>
<organism evidence="1 2">
    <name type="scientific">Prochlorococcus marinus (strain MIT 9303)</name>
    <dbReference type="NCBI Taxonomy" id="59922"/>
    <lineage>
        <taxon>Bacteria</taxon>
        <taxon>Bacillati</taxon>
        <taxon>Cyanobacteriota</taxon>
        <taxon>Cyanophyceae</taxon>
        <taxon>Synechococcales</taxon>
        <taxon>Prochlorococcaceae</taxon>
        <taxon>Prochlorococcus</taxon>
    </lineage>
</organism>
<name>A2C5S8_PROM3</name>
<evidence type="ECO:0000313" key="1">
    <source>
        <dbReference type="EMBL" id="ABM76838.1"/>
    </source>
</evidence>
<dbReference type="EMBL" id="CP000554">
    <property type="protein sequence ID" value="ABM76838.1"/>
    <property type="molecule type" value="Genomic_DNA"/>
</dbReference>
<gene>
    <name evidence="1" type="ordered locus">P9303_00811</name>
</gene>
<dbReference type="KEGG" id="pmf:P9303_00811"/>
<reference evidence="1 2" key="1">
    <citation type="journal article" date="2007" name="PLoS Genet.">
        <title>Patterns and implications of gene gain and loss in the evolution of Prochlorococcus.</title>
        <authorList>
            <person name="Kettler G.C."/>
            <person name="Martiny A.C."/>
            <person name="Huang K."/>
            <person name="Zucker J."/>
            <person name="Coleman M.L."/>
            <person name="Rodrigue S."/>
            <person name="Chen F."/>
            <person name="Lapidus A."/>
            <person name="Ferriera S."/>
            <person name="Johnson J."/>
            <person name="Steglich C."/>
            <person name="Church G.M."/>
            <person name="Richardson P."/>
            <person name="Chisholm S.W."/>
        </authorList>
    </citation>
    <scope>NUCLEOTIDE SEQUENCE [LARGE SCALE GENOMIC DNA]</scope>
    <source>
        <strain evidence="1 2">MIT 9303</strain>
    </source>
</reference>
<proteinExistence type="predicted"/>
<protein>
    <submittedName>
        <fullName evidence="1">Uncharacterized protein</fullName>
    </submittedName>
</protein>